<dbReference type="Gene3D" id="1.10.287.70">
    <property type="match status" value="1"/>
</dbReference>
<accession>A0A0N0PCM2</accession>
<dbReference type="SUPFAM" id="SSF53850">
    <property type="entry name" value="Periplasmic binding protein-like II"/>
    <property type="match status" value="1"/>
</dbReference>
<dbReference type="GO" id="GO:0005886">
    <property type="term" value="C:plasma membrane"/>
    <property type="evidence" value="ECO:0007669"/>
    <property type="project" value="UniProtKB-SubCell"/>
</dbReference>
<feature type="transmembrane region" description="Helical" evidence="8">
    <location>
        <begin position="233"/>
        <end position="255"/>
    </location>
</feature>
<dbReference type="AlphaFoldDB" id="A0A0N0PCM2"/>
<dbReference type="InParanoid" id="A0A0N0PCM2"/>
<feature type="transmembrane region" description="Helical" evidence="8">
    <location>
        <begin position="333"/>
        <end position="351"/>
    </location>
</feature>
<evidence type="ECO:0000256" key="1">
    <source>
        <dbReference type="ARBA" id="ARBA00004651"/>
    </source>
</evidence>
<evidence type="ECO:0000256" key="6">
    <source>
        <dbReference type="ARBA" id="ARBA00023170"/>
    </source>
</evidence>
<organism evidence="9 10">
    <name type="scientific">Papilio machaon</name>
    <name type="common">Old World swallowtail butterfly</name>
    <dbReference type="NCBI Taxonomy" id="76193"/>
    <lineage>
        <taxon>Eukaryota</taxon>
        <taxon>Metazoa</taxon>
        <taxon>Ecdysozoa</taxon>
        <taxon>Arthropoda</taxon>
        <taxon>Hexapoda</taxon>
        <taxon>Insecta</taxon>
        <taxon>Pterygota</taxon>
        <taxon>Neoptera</taxon>
        <taxon>Endopterygota</taxon>
        <taxon>Lepidoptera</taxon>
        <taxon>Glossata</taxon>
        <taxon>Ditrysia</taxon>
        <taxon>Papilionoidea</taxon>
        <taxon>Papilionidae</taxon>
        <taxon>Papilioninae</taxon>
        <taxon>Papilio</taxon>
    </lineage>
</organism>
<keyword evidence="3 8" id="KW-0812">Transmembrane</keyword>
<evidence type="ECO:0000313" key="9">
    <source>
        <dbReference type="EMBL" id="KPJ13340.1"/>
    </source>
</evidence>
<keyword evidence="4 8" id="KW-1133">Transmembrane helix</keyword>
<dbReference type="PANTHER" id="PTHR42643:SF33">
    <property type="entry name" value="GLUTAMATE RECEPTOR 2-LIKE PROTEIN"/>
    <property type="match status" value="1"/>
</dbReference>
<dbReference type="Gene3D" id="3.40.190.10">
    <property type="entry name" value="Periplasmic binding protein-like II"/>
    <property type="match status" value="1"/>
</dbReference>
<evidence type="ECO:0000256" key="4">
    <source>
        <dbReference type="ARBA" id="ARBA00022989"/>
    </source>
</evidence>
<evidence type="ECO:0000256" key="3">
    <source>
        <dbReference type="ARBA" id="ARBA00022692"/>
    </source>
</evidence>
<protein>
    <submittedName>
        <fullName evidence="9">Glutamate receptor, ionotropic kainate 4</fullName>
    </submittedName>
</protein>
<evidence type="ECO:0000256" key="8">
    <source>
        <dbReference type="SAM" id="Phobius"/>
    </source>
</evidence>
<keyword evidence="2" id="KW-1003">Cell membrane</keyword>
<evidence type="ECO:0000256" key="5">
    <source>
        <dbReference type="ARBA" id="ARBA00023136"/>
    </source>
</evidence>
<keyword evidence="5 8" id="KW-0472">Membrane</keyword>
<dbReference type="InterPro" id="IPR052192">
    <property type="entry name" value="Insect_Ionotropic_Sensory_Rcpt"/>
</dbReference>
<keyword evidence="6 9" id="KW-0675">Receptor</keyword>
<gene>
    <name evidence="9" type="ORF">RR48_03548</name>
</gene>
<proteinExistence type="predicted"/>
<evidence type="ECO:0000256" key="2">
    <source>
        <dbReference type="ARBA" id="ARBA00022475"/>
    </source>
</evidence>
<evidence type="ECO:0000256" key="7">
    <source>
        <dbReference type="ARBA" id="ARBA00023180"/>
    </source>
</evidence>
<dbReference type="EMBL" id="KQ460642">
    <property type="protein sequence ID" value="KPJ13340.1"/>
    <property type="molecule type" value="Genomic_DNA"/>
</dbReference>
<comment type="subcellular location">
    <subcellularLocation>
        <location evidence="1">Cell membrane</location>
        <topology evidence="1">Multi-pass membrane protein</topology>
    </subcellularLocation>
</comment>
<name>A0A0N0PCM2_PAPMA</name>
<keyword evidence="7" id="KW-0325">Glycoprotein</keyword>
<evidence type="ECO:0000313" key="10">
    <source>
        <dbReference type="Proteomes" id="UP000053240"/>
    </source>
</evidence>
<dbReference type="STRING" id="76193.A0A0N0PCM2"/>
<sequence length="444" mass="47201">MLLDKASVAHAFNHRYSWLLLDTAASEANGSTACGAESRPQTMLGTAAVLPDADVVWVTRAAALDVYRVAVSWPLVGTELPSPSASTLAEWTALPASAARRRNLAGVRLSAATVVSRPQQFSGWTDVSSRAVDTFPKLTYPLMMLLAEDLNFRYDLRQVDAYGEERNGTFTGLAGLLERGIDIGVASMFMRADRWRALHYAAETVELKGAFIFRQPSQSAVANVFALPFSRGVWVAAGCASCAAGALLAALAALARVAAAPDPALARLTLPDCFTFVVGAICQQGGCGAGAASGAASAAVPAAFKLCADSFVWPAVVRCAGSELAPRLWSLRLVMFCALLSSLFTFTSYAAKVVAILQAPSDALQTIDDLTDSPLALGVQDTTYKKVYFAESEDPATQRLFRRRLAPLGERAYLGVAEGVARVRTGLFAFQVVTLHENSFVFVA</sequence>
<dbReference type="PANTHER" id="PTHR42643">
    <property type="entry name" value="IONOTROPIC RECEPTOR 20A-RELATED"/>
    <property type="match status" value="1"/>
</dbReference>
<reference evidence="9 10" key="1">
    <citation type="journal article" date="2015" name="Nat. Commun.">
        <title>Outbred genome sequencing and CRISPR/Cas9 gene editing in butterflies.</title>
        <authorList>
            <person name="Li X."/>
            <person name="Fan D."/>
            <person name="Zhang W."/>
            <person name="Liu G."/>
            <person name="Zhang L."/>
            <person name="Zhao L."/>
            <person name="Fang X."/>
            <person name="Chen L."/>
            <person name="Dong Y."/>
            <person name="Chen Y."/>
            <person name="Ding Y."/>
            <person name="Zhao R."/>
            <person name="Feng M."/>
            <person name="Zhu Y."/>
            <person name="Feng Y."/>
            <person name="Jiang X."/>
            <person name="Zhu D."/>
            <person name="Xiang H."/>
            <person name="Feng X."/>
            <person name="Li S."/>
            <person name="Wang J."/>
            <person name="Zhang G."/>
            <person name="Kronforst M.R."/>
            <person name="Wang W."/>
        </authorList>
    </citation>
    <scope>NUCLEOTIDE SEQUENCE [LARGE SCALE GENOMIC DNA]</scope>
    <source>
        <strain evidence="9">Ya'a_city_454_Pm</strain>
        <tissue evidence="9">Whole body</tissue>
    </source>
</reference>
<keyword evidence="10" id="KW-1185">Reference proteome</keyword>
<dbReference type="Proteomes" id="UP000053240">
    <property type="component" value="Unassembled WGS sequence"/>
</dbReference>